<accession>A0ABV8RLI3</accession>
<organism evidence="2 3">
    <name type="scientific">Sphingorhabdus arenilitoris</name>
    <dbReference type="NCBI Taxonomy" id="1490041"/>
    <lineage>
        <taxon>Bacteria</taxon>
        <taxon>Pseudomonadati</taxon>
        <taxon>Pseudomonadota</taxon>
        <taxon>Alphaproteobacteria</taxon>
        <taxon>Sphingomonadales</taxon>
        <taxon>Sphingomonadaceae</taxon>
        <taxon>Sphingorhabdus</taxon>
    </lineage>
</organism>
<gene>
    <name evidence="2" type="ORF">ACFOWX_12010</name>
</gene>
<evidence type="ECO:0000313" key="3">
    <source>
        <dbReference type="Proteomes" id="UP001595887"/>
    </source>
</evidence>
<reference evidence="3" key="1">
    <citation type="journal article" date="2019" name="Int. J. Syst. Evol. Microbiol.">
        <title>The Global Catalogue of Microorganisms (GCM) 10K type strain sequencing project: providing services to taxonomists for standard genome sequencing and annotation.</title>
        <authorList>
            <consortium name="The Broad Institute Genomics Platform"/>
            <consortium name="The Broad Institute Genome Sequencing Center for Infectious Disease"/>
            <person name="Wu L."/>
            <person name="Ma J."/>
        </authorList>
    </citation>
    <scope>NUCLEOTIDE SEQUENCE [LARGE SCALE GENOMIC DNA]</scope>
    <source>
        <strain evidence="3">CECT 8531</strain>
    </source>
</reference>
<dbReference type="Gene3D" id="1.10.287.110">
    <property type="entry name" value="DnaJ domain"/>
    <property type="match status" value="1"/>
</dbReference>
<protein>
    <recommendedName>
        <fullName evidence="4">J domain-containing protein</fullName>
    </recommendedName>
</protein>
<evidence type="ECO:0000313" key="2">
    <source>
        <dbReference type="EMBL" id="MFC4293141.1"/>
    </source>
</evidence>
<name>A0ABV8RLI3_9SPHN</name>
<evidence type="ECO:0008006" key="4">
    <source>
        <dbReference type="Google" id="ProtNLM"/>
    </source>
</evidence>
<feature type="transmembrane region" description="Helical" evidence="1">
    <location>
        <begin position="31"/>
        <end position="59"/>
    </location>
</feature>
<keyword evidence="1" id="KW-0472">Membrane</keyword>
<dbReference type="RefSeq" id="WP_381424423.1">
    <property type="nucleotide sequence ID" value="NZ_JBHSDH010000013.1"/>
</dbReference>
<keyword evidence="3" id="KW-1185">Reference proteome</keyword>
<proteinExistence type="predicted"/>
<dbReference type="EMBL" id="JBHSDH010000013">
    <property type="protein sequence ID" value="MFC4293141.1"/>
    <property type="molecule type" value="Genomic_DNA"/>
</dbReference>
<dbReference type="InterPro" id="IPR036869">
    <property type="entry name" value="J_dom_sf"/>
</dbReference>
<sequence>MLILLGLIAVALGWALWTKKLLPSQLLPALLIIAGAGITVKGQFLGGIAVLVIGIAWFAGKRKPVNQHQSRAYQLDQARSLLGITGEYDADLVRAQHRKLITENHPDTGGSDERAAMLNKARDLLLAELTKQQP</sequence>
<evidence type="ECO:0000256" key="1">
    <source>
        <dbReference type="SAM" id="Phobius"/>
    </source>
</evidence>
<keyword evidence="1" id="KW-1133">Transmembrane helix</keyword>
<dbReference type="Proteomes" id="UP001595887">
    <property type="component" value="Unassembled WGS sequence"/>
</dbReference>
<keyword evidence="1" id="KW-0812">Transmembrane</keyword>
<comment type="caution">
    <text evidence="2">The sequence shown here is derived from an EMBL/GenBank/DDBJ whole genome shotgun (WGS) entry which is preliminary data.</text>
</comment>
<dbReference type="SUPFAM" id="SSF46565">
    <property type="entry name" value="Chaperone J-domain"/>
    <property type="match status" value="1"/>
</dbReference>